<feature type="region of interest" description="Disordered" evidence="2">
    <location>
        <begin position="138"/>
        <end position="394"/>
    </location>
</feature>
<evidence type="ECO:0000313" key="4">
    <source>
        <dbReference type="EMBL" id="JAI59601.1"/>
    </source>
</evidence>
<dbReference type="PANTHER" id="PTHR22957">
    <property type="entry name" value="TBC1 DOMAIN FAMILY MEMBER GTPASE-ACTIVATING PROTEIN"/>
    <property type="match status" value="1"/>
</dbReference>
<dbReference type="GO" id="GO:0005769">
    <property type="term" value="C:early endosome"/>
    <property type="evidence" value="ECO:0007669"/>
    <property type="project" value="TreeGrafter"/>
</dbReference>
<dbReference type="EMBL" id="GDRN01095112">
    <property type="protein sequence ID" value="JAI59601.1"/>
    <property type="molecule type" value="Transcribed_RNA"/>
</dbReference>
<feature type="compositionally biased region" description="Polar residues" evidence="2">
    <location>
        <begin position="159"/>
        <end position="169"/>
    </location>
</feature>
<feature type="compositionally biased region" description="Polar residues" evidence="2">
    <location>
        <begin position="92"/>
        <end position="107"/>
    </location>
</feature>
<dbReference type="InterPro" id="IPR000195">
    <property type="entry name" value="Rab-GAP-TBC_dom"/>
</dbReference>
<dbReference type="PROSITE" id="PS50086">
    <property type="entry name" value="TBC_RABGAP"/>
    <property type="match status" value="1"/>
</dbReference>
<keyword evidence="1" id="KW-0343">GTPase activation</keyword>
<evidence type="ECO:0000256" key="2">
    <source>
        <dbReference type="SAM" id="MobiDB-lite"/>
    </source>
</evidence>
<dbReference type="Pfam" id="PF00566">
    <property type="entry name" value="RabGAP-TBC"/>
    <property type="match status" value="1"/>
</dbReference>
<name>A0A0P4VUQ2_SCYOL</name>
<reference evidence="4" key="1">
    <citation type="submission" date="2015-09" db="EMBL/GenBank/DDBJ databases">
        <title>Scylla olivacea transcriptome.</title>
        <authorList>
            <person name="Ikhwanuddin M."/>
        </authorList>
    </citation>
    <scope>NUCLEOTIDE SEQUENCE</scope>
</reference>
<dbReference type="SMART" id="SM00164">
    <property type="entry name" value="TBC"/>
    <property type="match status" value="1"/>
</dbReference>
<dbReference type="InterPro" id="IPR035969">
    <property type="entry name" value="Rab-GAP_TBC_sf"/>
</dbReference>
<proteinExistence type="predicted"/>
<feature type="compositionally biased region" description="Basic and acidic residues" evidence="2">
    <location>
        <begin position="250"/>
        <end position="259"/>
    </location>
</feature>
<dbReference type="Gene3D" id="1.10.8.270">
    <property type="entry name" value="putative rabgap domain of human tbc1 domain family member 14 like domains"/>
    <property type="match status" value="1"/>
</dbReference>
<evidence type="ECO:0000259" key="3">
    <source>
        <dbReference type="PROSITE" id="PS50086"/>
    </source>
</evidence>
<feature type="compositionally biased region" description="Low complexity" evidence="2">
    <location>
        <begin position="216"/>
        <end position="229"/>
    </location>
</feature>
<protein>
    <recommendedName>
        <fullName evidence="3">Rab-GAP TBC domain-containing protein</fullName>
    </recommendedName>
</protein>
<accession>A0A0P4VUQ2</accession>
<sequence length="904" mass="99927">MSLNGIIRRASSFLGLTGSENSKPTYEDGDIVFCKNNVCVHPPWRCRGDGEKVHHPGYLVIKCQADPCHGTTLHLSWIPNERLKRNHDLISQINGEGNSRSNSPYPTSDSESLSMSSLALHDSSGTVRKTSLDDAAMSTSGISTLDTSSDATHSKEEVSPNSEGGSSHSPPKAGMEASGGTTEASSEETGSSNGYPAEEQEVEDGTSTAKNTPAGSVSEQNSEESASSAEDSKEQSEEQSNSCESSADSVVKDMERESPDLNPGKGSTTDDSGEHSMEDLKDSSQESTSDSSNQNTEAKESIPVVETETSDDSTQQAASQETTSDNTHSTSNPQAERVKKRHISSSGSSSSDEDKLAETLTITETPEISGTGGHLTSEGDESLESSPEPHVCPPPHYLTSTNGEQYWYERSAESMAYSANLAFPDTASLNSFCPTPVDGGSSPIRREHKCGIFSIDVRQSKSLRLFFSDRDNTCGQLVIASRESQYKIFHFHHGGLDKLAAVFEDWNFLVKPRDEESPTGDVSLKQFLVCKPEVSESELHPEEGQHRCLDADAWVTYFNEDGQIEDDLALRQAIFFGGVEPQLRANVWPFLLHYYDFRTTFLERQAIMEEKHQLYHKINALRESMSGEELDWFRRNVQCTVEKDVVRTDRSNPCFAGNDNPNLEKMKRILLNFAVHNPVMGYTQGMSDILAPILAEVRNEADVFWCFTGLMSKTIFVTSPKDEDMEKNLSYLRELLRLMTPRFFNHMDNQQDGMDLLFCHRWILLCFKREFPEDEALAMWEACWSNYQTDYFHLFLSVAIVSIYGADVVDQNLRPDETLLYFTSLAGHMQGQMVLKKARGLLHQYRSMSHLPCTLVGLCELCGPGMWDSGHVPVVACVGHPDDQACPLTQSSSTQGTTPASSAS</sequence>
<dbReference type="GO" id="GO:0005096">
    <property type="term" value="F:GTPase activator activity"/>
    <property type="evidence" value="ECO:0007669"/>
    <property type="project" value="UniProtKB-KW"/>
</dbReference>
<feature type="compositionally biased region" description="Low complexity" evidence="2">
    <location>
        <begin position="238"/>
        <end position="247"/>
    </location>
</feature>
<feature type="compositionally biased region" description="Polar residues" evidence="2">
    <location>
        <begin position="205"/>
        <end position="215"/>
    </location>
</feature>
<dbReference type="FunFam" id="1.10.472.80:FF:000020">
    <property type="entry name" value="TBC1 domain family, member 16"/>
    <property type="match status" value="1"/>
</dbReference>
<feature type="compositionally biased region" description="Basic and acidic residues" evidence="2">
    <location>
        <begin position="272"/>
        <end position="284"/>
    </location>
</feature>
<dbReference type="Gene3D" id="1.10.472.80">
    <property type="entry name" value="Ypt/Rab-GAP domain of gyp1p, domain 3"/>
    <property type="match status" value="1"/>
</dbReference>
<organism evidence="4">
    <name type="scientific">Scylla olivacea</name>
    <name type="common">Orange mud crab</name>
    <name type="synonym">Cancer olivacea</name>
    <dbReference type="NCBI Taxonomy" id="85551"/>
    <lineage>
        <taxon>Eukaryota</taxon>
        <taxon>Metazoa</taxon>
        <taxon>Ecdysozoa</taxon>
        <taxon>Arthropoda</taxon>
        <taxon>Crustacea</taxon>
        <taxon>Multicrustacea</taxon>
        <taxon>Malacostraca</taxon>
        <taxon>Eumalacostraca</taxon>
        <taxon>Eucarida</taxon>
        <taxon>Decapoda</taxon>
        <taxon>Pleocyemata</taxon>
        <taxon>Brachyura</taxon>
        <taxon>Eubrachyura</taxon>
        <taxon>Portunoidea</taxon>
        <taxon>Portunidae</taxon>
        <taxon>Portuninae</taxon>
        <taxon>Scylla</taxon>
    </lineage>
</organism>
<feature type="compositionally biased region" description="Low complexity" evidence="2">
    <location>
        <begin position="285"/>
        <end position="296"/>
    </location>
</feature>
<evidence type="ECO:0000256" key="1">
    <source>
        <dbReference type="ARBA" id="ARBA00022468"/>
    </source>
</evidence>
<feature type="compositionally biased region" description="Polar residues" evidence="2">
    <location>
        <begin position="312"/>
        <end position="334"/>
    </location>
</feature>
<dbReference type="PANTHER" id="PTHR22957:SF547">
    <property type="entry name" value="TBC1 DOMAIN FAMILY MEMBER 16"/>
    <property type="match status" value="1"/>
</dbReference>
<feature type="domain" description="Rab-GAP TBC" evidence="3">
    <location>
        <begin position="578"/>
        <end position="787"/>
    </location>
</feature>
<dbReference type="SUPFAM" id="SSF47923">
    <property type="entry name" value="Ypt/Rab-GAP domain of gyp1p"/>
    <property type="match status" value="2"/>
</dbReference>
<dbReference type="FunFam" id="1.10.8.270:FF:000017">
    <property type="entry name" value="TBC1 domain family member 16"/>
    <property type="match status" value="1"/>
</dbReference>
<dbReference type="AlphaFoldDB" id="A0A0P4VUQ2"/>
<feature type="compositionally biased region" description="Low complexity" evidence="2">
    <location>
        <begin position="176"/>
        <end position="192"/>
    </location>
</feature>
<feature type="region of interest" description="Disordered" evidence="2">
    <location>
        <begin position="92"/>
        <end position="116"/>
    </location>
</feature>
<feature type="compositionally biased region" description="Polar residues" evidence="2">
    <location>
        <begin position="138"/>
        <end position="151"/>
    </location>
</feature>